<evidence type="ECO:0000313" key="1">
    <source>
        <dbReference type="EMBL" id="KAI0094217.1"/>
    </source>
</evidence>
<sequence>MSSNVAHPSLSAWARQRITELFQATNPDQFETAFNKFMSDNVASIVVNGKNLSRDQWKHQLQDMRVMEQSATVKFLGSVETVNISEELSGEVGIFCEVNIDKRASVIGIPKAALVTMIMPDRSLHIPPGASTNLDFRRVFDMTCVYTEKELV</sequence>
<reference evidence="1" key="1">
    <citation type="journal article" date="2021" name="Environ. Microbiol.">
        <title>Gene family expansions and transcriptome signatures uncover fungal adaptations to wood decay.</title>
        <authorList>
            <person name="Hage H."/>
            <person name="Miyauchi S."/>
            <person name="Viragh M."/>
            <person name="Drula E."/>
            <person name="Min B."/>
            <person name="Chaduli D."/>
            <person name="Navarro D."/>
            <person name="Favel A."/>
            <person name="Norest M."/>
            <person name="Lesage-Meessen L."/>
            <person name="Balint B."/>
            <person name="Merenyi Z."/>
            <person name="de Eugenio L."/>
            <person name="Morin E."/>
            <person name="Martinez A.T."/>
            <person name="Baldrian P."/>
            <person name="Stursova M."/>
            <person name="Martinez M.J."/>
            <person name="Novotny C."/>
            <person name="Magnuson J.K."/>
            <person name="Spatafora J.W."/>
            <person name="Maurice S."/>
            <person name="Pangilinan J."/>
            <person name="Andreopoulos W."/>
            <person name="LaButti K."/>
            <person name="Hundley H."/>
            <person name="Na H."/>
            <person name="Kuo A."/>
            <person name="Barry K."/>
            <person name="Lipzen A."/>
            <person name="Henrissat B."/>
            <person name="Riley R."/>
            <person name="Ahrendt S."/>
            <person name="Nagy L.G."/>
            <person name="Grigoriev I.V."/>
            <person name="Martin F."/>
            <person name="Rosso M.N."/>
        </authorList>
    </citation>
    <scope>NUCLEOTIDE SEQUENCE</scope>
    <source>
        <strain evidence="1">CBS 384.51</strain>
    </source>
</reference>
<comment type="caution">
    <text evidence="1">The sequence shown here is derived from an EMBL/GenBank/DDBJ whole genome shotgun (WGS) entry which is preliminary data.</text>
</comment>
<evidence type="ECO:0000313" key="2">
    <source>
        <dbReference type="Proteomes" id="UP001055072"/>
    </source>
</evidence>
<organism evidence="1 2">
    <name type="scientific">Irpex rosettiformis</name>
    <dbReference type="NCBI Taxonomy" id="378272"/>
    <lineage>
        <taxon>Eukaryota</taxon>
        <taxon>Fungi</taxon>
        <taxon>Dikarya</taxon>
        <taxon>Basidiomycota</taxon>
        <taxon>Agaricomycotina</taxon>
        <taxon>Agaricomycetes</taxon>
        <taxon>Polyporales</taxon>
        <taxon>Irpicaceae</taxon>
        <taxon>Irpex</taxon>
    </lineage>
</organism>
<protein>
    <submittedName>
        <fullName evidence="1">Uncharacterized protein</fullName>
    </submittedName>
</protein>
<dbReference type="EMBL" id="MU274900">
    <property type="protein sequence ID" value="KAI0094217.1"/>
    <property type="molecule type" value="Genomic_DNA"/>
</dbReference>
<name>A0ACB8UJD7_9APHY</name>
<gene>
    <name evidence="1" type="ORF">BDY19DRAFT_988086</name>
</gene>
<keyword evidence="2" id="KW-1185">Reference proteome</keyword>
<dbReference type="Proteomes" id="UP001055072">
    <property type="component" value="Unassembled WGS sequence"/>
</dbReference>
<proteinExistence type="predicted"/>
<accession>A0ACB8UJD7</accession>